<protein>
    <recommendedName>
        <fullName evidence="4">Integral membrane protein</fullName>
    </recommendedName>
</protein>
<comment type="caution">
    <text evidence="2">The sequence shown here is derived from an EMBL/GenBank/DDBJ whole genome shotgun (WGS) entry which is preliminary data.</text>
</comment>
<sequence>MSVYMKSLTLLRATAGVHAVAICLQPVFAGVYLNGSPAGMRMHEPTGLALAFLGLFQVVAATIWWRSGGRWTAPAVSLLILAGEVGQIAMGYSRQLAVHVPLGIALVGATVVFAFWINNRARKAVPA</sequence>
<evidence type="ECO:0000313" key="3">
    <source>
        <dbReference type="Proteomes" id="UP001501705"/>
    </source>
</evidence>
<feature type="transmembrane region" description="Helical" evidence="1">
    <location>
        <begin position="45"/>
        <end position="64"/>
    </location>
</feature>
<organism evidence="2 3">
    <name type="scientific">Kribbella hippodromi</name>
    <dbReference type="NCBI Taxonomy" id="434347"/>
    <lineage>
        <taxon>Bacteria</taxon>
        <taxon>Bacillati</taxon>
        <taxon>Actinomycetota</taxon>
        <taxon>Actinomycetes</taxon>
        <taxon>Propionibacteriales</taxon>
        <taxon>Kribbellaceae</taxon>
        <taxon>Kribbella</taxon>
    </lineage>
</organism>
<gene>
    <name evidence="2" type="ORF">GCM10009804_20890</name>
</gene>
<dbReference type="EMBL" id="BAAAPH010000005">
    <property type="protein sequence ID" value="GAA1563967.1"/>
    <property type="molecule type" value="Genomic_DNA"/>
</dbReference>
<feature type="transmembrane region" description="Helical" evidence="1">
    <location>
        <begin position="96"/>
        <end position="117"/>
    </location>
</feature>
<dbReference type="Proteomes" id="UP001501705">
    <property type="component" value="Unassembled WGS sequence"/>
</dbReference>
<keyword evidence="1" id="KW-1133">Transmembrane helix</keyword>
<proteinExistence type="predicted"/>
<evidence type="ECO:0000313" key="2">
    <source>
        <dbReference type="EMBL" id="GAA1563967.1"/>
    </source>
</evidence>
<reference evidence="2 3" key="1">
    <citation type="journal article" date="2019" name="Int. J. Syst. Evol. Microbiol.">
        <title>The Global Catalogue of Microorganisms (GCM) 10K type strain sequencing project: providing services to taxonomists for standard genome sequencing and annotation.</title>
        <authorList>
            <consortium name="The Broad Institute Genomics Platform"/>
            <consortium name="The Broad Institute Genome Sequencing Center for Infectious Disease"/>
            <person name="Wu L."/>
            <person name="Ma J."/>
        </authorList>
    </citation>
    <scope>NUCLEOTIDE SEQUENCE [LARGE SCALE GENOMIC DNA]</scope>
    <source>
        <strain evidence="2 3">JCM 15572</strain>
    </source>
</reference>
<keyword evidence="1" id="KW-0472">Membrane</keyword>
<keyword evidence="3" id="KW-1185">Reference proteome</keyword>
<name>A0ABN2CVC3_9ACTN</name>
<evidence type="ECO:0000256" key="1">
    <source>
        <dbReference type="SAM" id="Phobius"/>
    </source>
</evidence>
<accession>A0ABN2CVC3</accession>
<keyword evidence="1" id="KW-0812">Transmembrane</keyword>
<evidence type="ECO:0008006" key="4">
    <source>
        <dbReference type="Google" id="ProtNLM"/>
    </source>
</evidence>